<organismHost>
    <name type="scientific">Sus scrofa</name>
    <name type="common">Pig</name>
    <dbReference type="NCBI Taxonomy" id="9823"/>
</organismHost>
<organismHost>
    <name type="scientific">Ornithodoros moubata</name>
    <name type="common">Soft tick</name>
    <name type="synonym">Argasid tick</name>
    <dbReference type="NCBI Taxonomy" id="6938"/>
</organismHost>
<reference evidence="1 2" key="1">
    <citation type="submission" date="2019-08" db="EMBL/GenBank/DDBJ databases">
        <authorList>
            <person name="Ndlovu S.S."/>
        </authorList>
    </citation>
    <scope>NUCLEOTIDE SEQUENCE [LARGE SCALE GENOMIC DNA]</scope>
    <source>
        <strain evidence="1">LIV_5_40</strain>
    </source>
</reference>
<protein>
    <submittedName>
        <fullName evidence="1">PDP71L</fullName>
    </submittedName>
</protein>
<name>A0A894KS56_ASF</name>
<dbReference type="Proteomes" id="UP000427047">
    <property type="component" value="Segment"/>
</dbReference>
<dbReference type="EMBL" id="MN318203">
    <property type="protein sequence ID" value="QRW44294.1"/>
    <property type="molecule type" value="Genomic_DNA"/>
</dbReference>
<organismHost>
    <name type="scientific">Phacochoerus aethiopicus</name>
    <name type="common">Warthog</name>
    <dbReference type="NCBI Taxonomy" id="85517"/>
</organismHost>
<accession>A0A894KS56</accession>
<proteinExistence type="predicted"/>
<organismHost>
    <name type="scientific">Ornithodoros</name>
    <name type="common">relapsing fever ticks</name>
    <dbReference type="NCBI Taxonomy" id="6937"/>
</organismHost>
<sequence>MLLLQYLFLPQEPRGFELLHARDPALEAEPIDRHLLPGTLALDVVGFPHLDGCSKADVLRVIRPFFAPPPP</sequence>
<evidence type="ECO:0000313" key="2">
    <source>
        <dbReference type="Proteomes" id="UP000427047"/>
    </source>
</evidence>
<organism evidence="1 2">
    <name type="scientific">African swine fever virus</name>
    <name type="common">ASFV</name>
    <dbReference type="NCBI Taxonomy" id="10497"/>
    <lineage>
        <taxon>Viruses</taxon>
        <taxon>Varidnaviria</taxon>
        <taxon>Bamfordvirae</taxon>
        <taxon>Nucleocytoviricota</taxon>
        <taxon>Pokkesviricetes</taxon>
        <taxon>Asfuvirales</taxon>
        <taxon>Asfarviridae</taxon>
        <taxon>Asfivirus</taxon>
        <taxon>Asfivirus haemorrhagiae</taxon>
    </lineage>
</organism>
<evidence type="ECO:0000313" key="1">
    <source>
        <dbReference type="EMBL" id="QRW44294.1"/>
    </source>
</evidence>
<gene>
    <name evidence="1" type="ORF">DP71L</name>
</gene>
<organismHost>
    <name type="scientific">Phacochoerus africanus</name>
    <name type="common">Warthog</name>
    <dbReference type="NCBI Taxonomy" id="41426"/>
</organismHost>
<organismHost>
    <name type="scientific">Potamochoerus larvatus</name>
    <name type="common">Bushpig</name>
    <dbReference type="NCBI Taxonomy" id="273792"/>
</organismHost>